<accession>A0ABU5QEK1</accession>
<evidence type="ECO:0000256" key="1">
    <source>
        <dbReference type="SAM" id="Phobius"/>
    </source>
</evidence>
<proteinExistence type="predicted"/>
<evidence type="ECO:0000313" key="3">
    <source>
        <dbReference type="Proteomes" id="UP001302949"/>
    </source>
</evidence>
<name>A0ABU5QEK1_9BACT</name>
<sequence length="100" mass="11455">MKNIEDEIRKTMDSLDGLREVPANPFLFAKIKNRIAQQNENSITTEVWQWTWAKVATCMLIVGLNIFTISKMFFKDDSTSTLSMEEFGVSVGIMPTQNVY</sequence>
<organism evidence="2 3">
    <name type="scientific">Arcicella rigui</name>
    <dbReference type="NCBI Taxonomy" id="797020"/>
    <lineage>
        <taxon>Bacteria</taxon>
        <taxon>Pseudomonadati</taxon>
        <taxon>Bacteroidota</taxon>
        <taxon>Cytophagia</taxon>
        <taxon>Cytophagales</taxon>
        <taxon>Flectobacillaceae</taxon>
        <taxon>Arcicella</taxon>
    </lineage>
</organism>
<dbReference type="RefSeq" id="WP_323298445.1">
    <property type="nucleotide sequence ID" value="NZ_JAYFUM010000026.1"/>
</dbReference>
<protein>
    <submittedName>
        <fullName evidence="2">Uncharacterized protein</fullName>
    </submittedName>
</protein>
<dbReference type="EMBL" id="JAYFUM010000026">
    <property type="protein sequence ID" value="MEA5141288.1"/>
    <property type="molecule type" value="Genomic_DNA"/>
</dbReference>
<keyword evidence="1" id="KW-1133">Transmembrane helix</keyword>
<comment type="caution">
    <text evidence="2">The sequence shown here is derived from an EMBL/GenBank/DDBJ whole genome shotgun (WGS) entry which is preliminary data.</text>
</comment>
<reference evidence="2 3" key="1">
    <citation type="submission" date="2023-12" db="EMBL/GenBank/DDBJ databases">
        <title>Novel species of the genus Arcicella isolated from rivers.</title>
        <authorList>
            <person name="Lu H."/>
        </authorList>
    </citation>
    <scope>NUCLEOTIDE SEQUENCE [LARGE SCALE GENOMIC DNA]</scope>
    <source>
        <strain evidence="2 3">KCTC 23307</strain>
    </source>
</reference>
<evidence type="ECO:0000313" key="2">
    <source>
        <dbReference type="EMBL" id="MEA5141288.1"/>
    </source>
</evidence>
<keyword evidence="1" id="KW-0472">Membrane</keyword>
<gene>
    <name evidence="2" type="ORF">VB248_19195</name>
</gene>
<dbReference type="Proteomes" id="UP001302949">
    <property type="component" value="Unassembled WGS sequence"/>
</dbReference>
<keyword evidence="3" id="KW-1185">Reference proteome</keyword>
<feature type="transmembrane region" description="Helical" evidence="1">
    <location>
        <begin position="52"/>
        <end position="74"/>
    </location>
</feature>
<keyword evidence="1" id="KW-0812">Transmembrane</keyword>